<dbReference type="OrthoDB" id="6180290at2"/>
<dbReference type="Pfam" id="PF06293">
    <property type="entry name" value="Kdo"/>
    <property type="match status" value="1"/>
</dbReference>
<organism evidence="1 2">
    <name type="scientific">Kushneria phosphatilytica</name>
    <dbReference type="NCBI Taxonomy" id="657387"/>
    <lineage>
        <taxon>Bacteria</taxon>
        <taxon>Pseudomonadati</taxon>
        <taxon>Pseudomonadota</taxon>
        <taxon>Gammaproteobacteria</taxon>
        <taxon>Oceanospirillales</taxon>
        <taxon>Halomonadaceae</taxon>
        <taxon>Kushneria</taxon>
    </lineage>
</organism>
<dbReference type="AlphaFoldDB" id="A0A1S1NUV8"/>
<evidence type="ECO:0000313" key="1">
    <source>
        <dbReference type="EMBL" id="QEL12108.1"/>
    </source>
</evidence>
<sequence length="340" mass="38400">MLMIDHETLTGRHSFRPRFLKTLFSGPFVFSDSGWQWWLHGSEAEAAARLMDSHQRGGHPTQLVMLRNYKGRQAFRLNIDPLPCFAKEVAMTSLRTRIGALLGRSNVLLRYDHGTAETRHNLFLDSHTPNGVRTLALGERVRHGLPDRQILIHEYLSGWRPLGEVWQSTEQVDDRKGLINRLEALLRELYTHRICHLDLNAGHIMVPEDPSIPMRVIDCGRMCTSVRNPLIATALHVGKLMRDLGDPSQGVSGRHEQARNIFGNIAGEAVEAPRAQQILLMACHYRISKRVSKRRLVMNASQKALDLAAFEARLLTDHRNRALLPLTARNALPARASSPP</sequence>
<protein>
    <submittedName>
        <fullName evidence="1">Uncharacterized protein</fullName>
    </submittedName>
</protein>
<dbReference type="KEGG" id="kuy:FY550_13825"/>
<keyword evidence="2" id="KW-1185">Reference proteome</keyword>
<name>A0A1S1NUV8_9GAMM</name>
<accession>A0A1S1NUV8</accession>
<dbReference type="EMBL" id="CP043420">
    <property type="protein sequence ID" value="QEL12108.1"/>
    <property type="molecule type" value="Genomic_DNA"/>
</dbReference>
<reference evidence="1 2" key="1">
    <citation type="submission" date="2019-08" db="EMBL/GenBank/DDBJ databases">
        <title>Complete genome sequence of Kushneria sp. YCWA18, a halophilic phosphate-solubilizing bacterium isolated from Daqiao saltern in China.</title>
        <authorList>
            <person name="Du G.-X."/>
            <person name="Qu L.-Y."/>
        </authorList>
    </citation>
    <scope>NUCLEOTIDE SEQUENCE [LARGE SCALE GENOMIC DNA]</scope>
    <source>
        <strain evidence="1 2">YCWA18</strain>
    </source>
</reference>
<evidence type="ECO:0000313" key="2">
    <source>
        <dbReference type="Proteomes" id="UP000322553"/>
    </source>
</evidence>
<dbReference type="Proteomes" id="UP000322553">
    <property type="component" value="Chromosome"/>
</dbReference>
<dbReference type="InterPro" id="IPR011009">
    <property type="entry name" value="Kinase-like_dom_sf"/>
</dbReference>
<proteinExistence type="predicted"/>
<dbReference type="SUPFAM" id="SSF56112">
    <property type="entry name" value="Protein kinase-like (PK-like)"/>
    <property type="match status" value="1"/>
</dbReference>
<gene>
    <name evidence="1" type="ORF">FY550_13825</name>
</gene>